<evidence type="ECO:0000256" key="1">
    <source>
        <dbReference type="ARBA" id="ARBA00023242"/>
    </source>
</evidence>
<dbReference type="PANTHER" id="PTHR37534:SF46">
    <property type="entry name" value="ZN(II)2CYS6 TRANSCRIPTION FACTOR (EUROFUNG)"/>
    <property type="match status" value="1"/>
</dbReference>
<comment type="caution">
    <text evidence="3">The sequence shown here is derived from an EMBL/GenBank/DDBJ whole genome shotgun (WGS) entry which is preliminary data.</text>
</comment>
<protein>
    <submittedName>
        <fullName evidence="3">Uncharacterized protein</fullName>
    </submittedName>
</protein>
<dbReference type="EMBL" id="JABEXW010000676">
    <property type="protein sequence ID" value="KAF4958976.1"/>
    <property type="molecule type" value="Genomic_DNA"/>
</dbReference>
<organism evidence="3 4">
    <name type="scientific">Fusarium sarcochroum</name>
    <dbReference type="NCBI Taxonomy" id="1208366"/>
    <lineage>
        <taxon>Eukaryota</taxon>
        <taxon>Fungi</taxon>
        <taxon>Dikarya</taxon>
        <taxon>Ascomycota</taxon>
        <taxon>Pezizomycotina</taxon>
        <taxon>Sordariomycetes</taxon>
        <taxon>Hypocreomycetidae</taxon>
        <taxon>Hypocreales</taxon>
        <taxon>Nectriaceae</taxon>
        <taxon>Fusarium</taxon>
        <taxon>Fusarium lateritium species complex</taxon>
    </lineage>
</organism>
<dbReference type="OrthoDB" id="4491390at2759"/>
<evidence type="ECO:0000256" key="2">
    <source>
        <dbReference type="SAM" id="MobiDB-lite"/>
    </source>
</evidence>
<gene>
    <name evidence="3" type="ORF">FSARC_10879</name>
</gene>
<feature type="compositionally biased region" description="Low complexity" evidence="2">
    <location>
        <begin position="71"/>
        <end position="83"/>
    </location>
</feature>
<sequence length="357" mass="39433">MSPHIEKSLTTDQHDIVDRLLALGRSLKTARLSSWAEAHSPQDPRYDQGLELIAQVDNFLQARINRHGRGSASPSSTSSTEELASSHDASDEDTSMSHRLAALSSLSQALNTADPAAFLGIAVFAFFEVISDRAFGEWDCHLRGARSLLDYHCRSSDELNVLSRRFTGLDEIVAYFGWWDTTSTIVRKSTSSSNIGTQEGLIFDDWHRSVLGDDFFNRVGCPPETFWLFVSLAKGNGPADSRERLTQAMSQLLKLGMDNTERGKCVDVYRCAAAIAILTWPKLDVESDIPTSSTSSDITLTAAVDRICHIIESACPRSRFLAHMATPAYLAGTVKWEKFLAIRVRICSAKRDGKKEG</sequence>
<reference evidence="3" key="2">
    <citation type="submission" date="2020-05" db="EMBL/GenBank/DDBJ databases">
        <authorList>
            <person name="Kim H.-S."/>
            <person name="Proctor R.H."/>
            <person name="Brown D.W."/>
        </authorList>
    </citation>
    <scope>NUCLEOTIDE SEQUENCE</scope>
    <source>
        <strain evidence="3">NRRL 20472</strain>
    </source>
</reference>
<evidence type="ECO:0000313" key="3">
    <source>
        <dbReference type="EMBL" id="KAF4958976.1"/>
    </source>
</evidence>
<dbReference type="Proteomes" id="UP000622797">
    <property type="component" value="Unassembled WGS sequence"/>
</dbReference>
<name>A0A8H4TJF1_9HYPO</name>
<reference evidence="3" key="1">
    <citation type="journal article" date="2020" name="BMC Genomics">
        <title>Correction to: Identification and distribution of gene clusters required for synthesis of sphingolipid metabolism inhibitors in diverse species of the filamentous fungus Fusarium.</title>
        <authorList>
            <person name="Kim H.S."/>
            <person name="Lohmar J.M."/>
            <person name="Busman M."/>
            <person name="Brown D.W."/>
            <person name="Naumann T.A."/>
            <person name="Divon H.H."/>
            <person name="Lysoe E."/>
            <person name="Uhlig S."/>
            <person name="Proctor R.H."/>
        </authorList>
    </citation>
    <scope>NUCLEOTIDE SEQUENCE</scope>
    <source>
        <strain evidence="3">NRRL 20472</strain>
    </source>
</reference>
<keyword evidence="1" id="KW-0539">Nucleus</keyword>
<dbReference type="PANTHER" id="PTHR37534">
    <property type="entry name" value="TRANSCRIPTIONAL ACTIVATOR PROTEIN UGA3"/>
    <property type="match status" value="1"/>
</dbReference>
<dbReference type="AlphaFoldDB" id="A0A8H4TJF1"/>
<proteinExistence type="predicted"/>
<keyword evidence="4" id="KW-1185">Reference proteome</keyword>
<evidence type="ECO:0000313" key="4">
    <source>
        <dbReference type="Proteomes" id="UP000622797"/>
    </source>
</evidence>
<feature type="region of interest" description="Disordered" evidence="2">
    <location>
        <begin position="67"/>
        <end position="92"/>
    </location>
</feature>
<accession>A0A8H4TJF1</accession>